<organism evidence="3 4">
    <name type="scientific">Muribaculum gordoncarteri</name>
    <dbReference type="NCBI Taxonomy" id="2530390"/>
    <lineage>
        <taxon>Bacteria</taxon>
        <taxon>Pseudomonadati</taxon>
        <taxon>Bacteroidota</taxon>
        <taxon>Bacteroidia</taxon>
        <taxon>Bacteroidales</taxon>
        <taxon>Muribaculaceae</taxon>
        <taxon>Muribaculum</taxon>
    </lineage>
</organism>
<name>A0A4P7VGV5_9BACT</name>
<dbReference type="Gene3D" id="3.40.50.450">
    <property type="match status" value="1"/>
</dbReference>
<accession>A0A4P7VGV5</accession>
<dbReference type="Proteomes" id="UP000297031">
    <property type="component" value="Chromosome"/>
</dbReference>
<comment type="similarity">
    <text evidence="1">Belongs to the DprA/Smf family.</text>
</comment>
<dbReference type="InterPro" id="IPR057666">
    <property type="entry name" value="DrpA_SLOG"/>
</dbReference>
<dbReference type="AlphaFoldDB" id="A0A4P7VGV5"/>
<dbReference type="InterPro" id="IPR003488">
    <property type="entry name" value="DprA"/>
</dbReference>
<dbReference type="OrthoDB" id="9785707at2"/>
<keyword evidence="4" id="KW-1185">Reference proteome</keyword>
<evidence type="ECO:0000259" key="2">
    <source>
        <dbReference type="Pfam" id="PF02481"/>
    </source>
</evidence>
<evidence type="ECO:0000313" key="3">
    <source>
        <dbReference type="EMBL" id="QCD35024.1"/>
    </source>
</evidence>
<dbReference type="SUPFAM" id="SSF102405">
    <property type="entry name" value="MCP/YpsA-like"/>
    <property type="match status" value="1"/>
</dbReference>
<dbReference type="Pfam" id="PF02481">
    <property type="entry name" value="DNA_processg_A"/>
    <property type="match status" value="1"/>
</dbReference>
<protein>
    <submittedName>
        <fullName evidence="3">DNA-protecting protein DprA</fullName>
    </submittedName>
</protein>
<dbReference type="GO" id="GO:0009294">
    <property type="term" value="P:DNA-mediated transformation"/>
    <property type="evidence" value="ECO:0007669"/>
    <property type="project" value="InterPro"/>
</dbReference>
<proteinExistence type="inferred from homology"/>
<dbReference type="PANTHER" id="PTHR43022">
    <property type="entry name" value="PROTEIN SMF"/>
    <property type="match status" value="1"/>
</dbReference>
<feature type="domain" description="Smf/DprA SLOG" evidence="2">
    <location>
        <begin position="79"/>
        <end position="291"/>
    </location>
</feature>
<sequence length="366" mass="39844">MTDPYLIAFASLRSINRRLAEEILSRTGDEATFFTLPKSKLSAIMGCSNRLFDSDYRAELMQRARNEARFIDENRIHTLYFRNSDYPSRLTECDDAPLMLYTLGECDINARHIISIVGTRHATPYGVDFVTRLIDDLAAKLDSPPVIVSGLAYGIDIAAHRAAMNAGLPTVAVLAHGLNTIYPAAHRNAAAEIVHKGGMLVTDYMSKSVMHKGNFVARNRIVAGLADCLVVAESAEKGGALITAGIAAAYNRDVMALPGRTSDKYSRGCNRLIASNVAALIDGADALIEAMQWKSKPTEGTQEELPVTMSPDEQSIADYLTANGEGCINEMCVTLGIPISRLMTTLIDMEFKGIIITYPGGKYRLS</sequence>
<reference evidence="3 4" key="1">
    <citation type="submission" date="2019-02" db="EMBL/GenBank/DDBJ databases">
        <title>Isolation and identification of novel species under the genus Muribaculum.</title>
        <authorList>
            <person name="Miyake S."/>
            <person name="Ding Y."/>
            <person name="Low A."/>
            <person name="Soh M."/>
            <person name="Seedorf H."/>
        </authorList>
    </citation>
    <scope>NUCLEOTIDE SEQUENCE [LARGE SCALE GENOMIC DNA]</scope>
    <source>
        <strain evidence="3 4">TLL-A4</strain>
    </source>
</reference>
<dbReference type="RefSeq" id="WP_136409859.1">
    <property type="nucleotide sequence ID" value="NZ_CP039393.1"/>
</dbReference>
<gene>
    <name evidence="3" type="primary">dprA</name>
    <name evidence="3" type="ORF">E7746_03570</name>
</gene>
<evidence type="ECO:0000256" key="1">
    <source>
        <dbReference type="ARBA" id="ARBA00006525"/>
    </source>
</evidence>
<dbReference type="EMBL" id="CP039393">
    <property type="protein sequence ID" value="QCD35024.1"/>
    <property type="molecule type" value="Genomic_DNA"/>
</dbReference>
<dbReference type="KEGG" id="mgod:E7746_03570"/>
<dbReference type="PANTHER" id="PTHR43022:SF1">
    <property type="entry name" value="PROTEIN SMF"/>
    <property type="match status" value="1"/>
</dbReference>
<evidence type="ECO:0000313" key="4">
    <source>
        <dbReference type="Proteomes" id="UP000297031"/>
    </source>
</evidence>
<dbReference type="NCBIfam" id="TIGR00732">
    <property type="entry name" value="dprA"/>
    <property type="match status" value="1"/>
</dbReference>